<protein>
    <submittedName>
        <fullName evidence="2">Uncharacterized protein</fullName>
    </submittedName>
</protein>
<reference evidence="2" key="1">
    <citation type="journal article" date="2022" name="bioRxiv">
        <title>Sequencing and chromosome-scale assembly of the giantPleurodeles waltlgenome.</title>
        <authorList>
            <person name="Brown T."/>
            <person name="Elewa A."/>
            <person name="Iarovenko S."/>
            <person name="Subramanian E."/>
            <person name="Araus A.J."/>
            <person name="Petzold A."/>
            <person name="Susuki M."/>
            <person name="Suzuki K.-i.T."/>
            <person name="Hayashi T."/>
            <person name="Toyoda A."/>
            <person name="Oliveira C."/>
            <person name="Osipova E."/>
            <person name="Leigh N.D."/>
            <person name="Simon A."/>
            <person name="Yun M.H."/>
        </authorList>
    </citation>
    <scope>NUCLEOTIDE SEQUENCE</scope>
    <source>
        <strain evidence="2">20211129_DDA</strain>
        <tissue evidence="2">Liver</tissue>
    </source>
</reference>
<gene>
    <name evidence="2" type="ORF">NDU88_002623</name>
</gene>
<keyword evidence="1" id="KW-0175">Coiled coil</keyword>
<name>A0AAV7MXZ3_PLEWA</name>
<sequence>MDCYTKVVTLLPPVAGPLETPNNAAILSAIQSSREALEGQVGEVRIEVSLLHQGLRNMAERVTSVEARISDLEDRVQNLSRD</sequence>
<organism evidence="2 3">
    <name type="scientific">Pleurodeles waltl</name>
    <name type="common">Iberian ribbed newt</name>
    <dbReference type="NCBI Taxonomy" id="8319"/>
    <lineage>
        <taxon>Eukaryota</taxon>
        <taxon>Metazoa</taxon>
        <taxon>Chordata</taxon>
        <taxon>Craniata</taxon>
        <taxon>Vertebrata</taxon>
        <taxon>Euteleostomi</taxon>
        <taxon>Amphibia</taxon>
        <taxon>Batrachia</taxon>
        <taxon>Caudata</taxon>
        <taxon>Salamandroidea</taxon>
        <taxon>Salamandridae</taxon>
        <taxon>Pleurodelinae</taxon>
        <taxon>Pleurodeles</taxon>
    </lineage>
</organism>
<keyword evidence="3" id="KW-1185">Reference proteome</keyword>
<accession>A0AAV7MXZ3</accession>
<feature type="coiled-coil region" evidence="1">
    <location>
        <begin position="55"/>
        <end position="82"/>
    </location>
</feature>
<evidence type="ECO:0000313" key="3">
    <source>
        <dbReference type="Proteomes" id="UP001066276"/>
    </source>
</evidence>
<evidence type="ECO:0000256" key="1">
    <source>
        <dbReference type="SAM" id="Coils"/>
    </source>
</evidence>
<dbReference type="AlphaFoldDB" id="A0AAV7MXZ3"/>
<evidence type="ECO:0000313" key="2">
    <source>
        <dbReference type="EMBL" id="KAJ1105215.1"/>
    </source>
</evidence>
<dbReference type="EMBL" id="JANPWB010000013">
    <property type="protein sequence ID" value="KAJ1105215.1"/>
    <property type="molecule type" value="Genomic_DNA"/>
</dbReference>
<dbReference type="Proteomes" id="UP001066276">
    <property type="component" value="Chromosome 9"/>
</dbReference>
<proteinExistence type="predicted"/>
<comment type="caution">
    <text evidence="2">The sequence shown here is derived from an EMBL/GenBank/DDBJ whole genome shotgun (WGS) entry which is preliminary data.</text>
</comment>
<dbReference type="Gene3D" id="1.20.5.170">
    <property type="match status" value="1"/>
</dbReference>